<evidence type="ECO:0000256" key="5">
    <source>
        <dbReference type="ARBA" id="ARBA00023136"/>
    </source>
</evidence>
<dbReference type="SUPFAM" id="SSF144083">
    <property type="entry name" value="Magnesium transport protein CorA, transmembrane region"/>
    <property type="match status" value="1"/>
</dbReference>
<reference evidence="9" key="1">
    <citation type="journal article" date="2022" name="Plant J.">
        <title>Strategies of tolerance reflected in two North American maple genomes.</title>
        <authorList>
            <person name="McEvoy S.L."/>
            <person name="Sezen U.U."/>
            <person name="Trouern-Trend A."/>
            <person name="McMahon S.M."/>
            <person name="Schaberg P.G."/>
            <person name="Yang J."/>
            <person name="Wegrzyn J.L."/>
            <person name="Swenson N.G."/>
        </authorList>
    </citation>
    <scope>NUCLEOTIDE SEQUENCE</scope>
    <source>
        <strain evidence="9">NS2018</strain>
    </source>
</reference>
<keyword evidence="6" id="KW-0406">Ion transport</keyword>
<comment type="subcellular location">
    <subcellularLocation>
        <location evidence="1 6">Membrane</location>
        <topology evidence="1 6">Multi-pass membrane protein</topology>
    </subcellularLocation>
</comment>
<comment type="caution">
    <text evidence="9">The sequence shown here is derived from an EMBL/GenBank/DDBJ whole genome shotgun (WGS) entry which is preliminary data.</text>
</comment>
<keyword evidence="7" id="KW-0175">Coiled coil</keyword>
<accession>A0AA39W8I7</accession>
<evidence type="ECO:0000256" key="6">
    <source>
        <dbReference type="RuleBase" id="RU366041"/>
    </source>
</evidence>
<dbReference type="EMBL" id="JAUESC010000001">
    <property type="protein sequence ID" value="KAK0607468.1"/>
    <property type="molecule type" value="Genomic_DNA"/>
</dbReference>
<evidence type="ECO:0000313" key="10">
    <source>
        <dbReference type="Proteomes" id="UP001168877"/>
    </source>
</evidence>
<comment type="similarity">
    <text evidence="2 6">Belongs to the CorA metal ion transporter (MIT) (TC 1.A.35.5) family.</text>
</comment>
<keyword evidence="6" id="KW-0813">Transport</keyword>
<dbReference type="Pfam" id="PF22099">
    <property type="entry name" value="MRS2-like"/>
    <property type="match status" value="2"/>
</dbReference>
<sequence length="393" mass="44202">MARDGYVVPVDQQQGVVTAKKKARSSRSWMLLDATGQSTVLDVDKYAIMHRVQIHARDLRILDPLLSYPSTILGREKAIVLNLEHIKAIITSDEVLLRDPWDEHVIPVVKELQRRLPSENAVRLDHSEGRENPGGHNDEAGEEDESPFEFRALEVALEAICSFLAARTTELETAAYPALDELTSKISSRNLDKVRKLKSSMTRLTARVQKVRDELEQLLDDDDDMADLYLSRKLAGASPVSVSGAANWFAASPTLGSKISRASRASIITVRGDENDVEELEMLLEAYFMQIDSTLNKLTALREYIDDTEDYINIQLDNHRNQLIQLELFLSSGTVSLSIFSLVTAIFGMNIPYTWNEHHGYMFKWVVIVPGIFTSVLFILVMSYSRYKGLVGS</sequence>
<organism evidence="9 10">
    <name type="scientific">Acer saccharum</name>
    <name type="common">Sugar maple</name>
    <dbReference type="NCBI Taxonomy" id="4024"/>
    <lineage>
        <taxon>Eukaryota</taxon>
        <taxon>Viridiplantae</taxon>
        <taxon>Streptophyta</taxon>
        <taxon>Embryophyta</taxon>
        <taxon>Tracheophyta</taxon>
        <taxon>Spermatophyta</taxon>
        <taxon>Magnoliopsida</taxon>
        <taxon>eudicotyledons</taxon>
        <taxon>Gunneridae</taxon>
        <taxon>Pentapetalae</taxon>
        <taxon>rosids</taxon>
        <taxon>malvids</taxon>
        <taxon>Sapindales</taxon>
        <taxon>Sapindaceae</taxon>
        <taxon>Hippocastanoideae</taxon>
        <taxon>Acereae</taxon>
        <taxon>Acer</taxon>
    </lineage>
</organism>
<dbReference type="Gene3D" id="2.40.128.330">
    <property type="match status" value="1"/>
</dbReference>
<feature type="coiled-coil region" evidence="7">
    <location>
        <begin position="194"/>
        <end position="221"/>
    </location>
</feature>
<gene>
    <name evidence="9" type="ORF">LWI29_015521</name>
</gene>
<evidence type="ECO:0000256" key="1">
    <source>
        <dbReference type="ARBA" id="ARBA00004141"/>
    </source>
</evidence>
<feature type="transmembrane region" description="Helical" evidence="6">
    <location>
        <begin position="328"/>
        <end position="349"/>
    </location>
</feature>
<evidence type="ECO:0000313" key="9">
    <source>
        <dbReference type="EMBL" id="KAK0607468.1"/>
    </source>
</evidence>
<feature type="region of interest" description="Disordered" evidence="8">
    <location>
        <begin position="119"/>
        <end position="145"/>
    </location>
</feature>
<keyword evidence="3 6" id="KW-0812">Transmembrane</keyword>
<keyword evidence="5 6" id="KW-0472">Membrane</keyword>
<dbReference type="CDD" id="cd12823">
    <property type="entry name" value="Mrs2_Mfm1p-like"/>
    <property type="match status" value="1"/>
</dbReference>
<dbReference type="FunFam" id="2.40.128.330:FF:000001">
    <property type="entry name" value="Magnesium transporter MRS2-1"/>
    <property type="match status" value="1"/>
</dbReference>
<dbReference type="Proteomes" id="UP001168877">
    <property type="component" value="Unassembled WGS sequence"/>
</dbReference>
<keyword evidence="10" id="KW-1185">Reference proteome</keyword>
<feature type="transmembrane region" description="Helical" evidence="6">
    <location>
        <begin position="361"/>
        <end position="384"/>
    </location>
</feature>
<dbReference type="PANTHER" id="PTHR13890">
    <property type="entry name" value="RNA SPLICING PROTEIN MRS2, MITOCHONDRIAL"/>
    <property type="match status" value="1"/>
</dbReference>
<protein>
    <recommendedName>
        <fullName evidence="6">Magnesium transporter</fullName>
    </recommendedName>
</protein>
<evidence type="ECO:0000256" key="4">
    <source>
        <dbReference type="ARBA" id="ARBA00022989"/>
    </source>
</evidence>
<dbReference type="GO" id="GO:0016020">
    <property type="term" value="C:membrane"/>
    <property type="evidence" value="ECO:0007669"/>
    <property type="project" value="UniProtKB-SubCell"/>
</dbReference>
<feature type="compositionally biased region" description="Basic and acidic residues" evidence="8">
    <location>
        <begin position="119"/>
        <end position="139"/>
    </location>
</feature>
<proteinExistence type="inferred from homology"/>
<keyword evidence="4 6" id="KW-1133">Transmembrane helix</keyword>
<evidence type="ECO:0000256" key="3">
    <source>
        <dbReference type="ARBA" id="ARBA00022692"/>
    </source>
</evidence>
<dbReference type="GO" id="GO:0015095">
    <property type="term" value="F:magnesium ion transmembrane transporter activity"/>
    <property type="evidence" value="ECO:0007669"/>
    <property type="project" value="UniProtKB-ARBA"/>
</dbReference>
<evidence type="ECO:0000256" key="8">
    <source>
        <dbReference type="SAM" id="MobiDB-lite"/>
    </source>
</evidence>
<name>A0AA39W8I7_ACESA</name>
<keyword evidence="6" id="KW-0460">Magnesium</keyword>
<evidence type="ECO:0000256" key="7">
    <source>
        <dbReference type="SAM" id="Coils"/>
    </source>
</evidence>
<dbReference type="PANTHER" id="PTHR13890:SF31">
    <property type="entry name" value="MAGNESIUM TRANSPORTER MRS2-2-RELATED"/>
    <property type="match status" value="1"/>
</dbReference>
<dbReference type="InterPro" id="IPR045863">
    <property type="entry name" value="CorA_TM1_TM2"/>
</dbReference>
<evidence type="ECO:0000256" key="2">
    <source>
        <dbReference type="ARBA" id="ARBA00007535"/>
    </source>
</evidence>
<dbReference type="InterPro" id="IPR039204">
    <property type="entry name" value="MRS2-like"/>
</dbReference>
<dbReference type="AlphaFoldDB" id="A0AA39W8I7"/>
<dbReference type="Gene3D" id="1.20.58.340">
    <property type="entry name" value="Magnesium transport protein CorA, transmembrane region"/>
    <property type="match status" value="1"/>
</dbReference>
<reference evidence="9" key="2">
    <citation type="submission" date="2023-06" db="EMBL/GenBank/DDBJ databases">
        <authorList>
            <person name="Swenson N.G."/>
            <person name="Wegrzyn J.L."/>
            <person name="Mcevoy S.L."/>
        </authorList>
    </citation>
    <scope>NUCLEOTIDE SEQUENCE</scope>
    <source>
        <strain evidence="9">NS2018</strain>
        <tissue evidence="9">Leaf</tissue>
    </source>
</reference>
<comment type="function">
    <text evidence="6">Magnesium transporter that may mediate the influx of magnesium.</text>
</comment>